<evidence type="ECO:0000256" key="1">
    <source>
        <dbReference type="SAM" id="MobiDB-lite"/>
    </source>
</evidence>
<dbReference type="Gene3D" id="3.10.450.50">
    <property type="match status" value="1"/>
</dbReference>
<keyword evidence="2" id="KW-0472">Membrane</keyword>
<dbReference type="PANTHER" id="PTHR33698">
    <property type="entry name" value="NUCLEAR TRANSPORT FACTOR 2 (NTF2)-LIKE PROTEIN"/>
    <property type="match status" value="1"/>
</dbReference>
<accession>A0A9R0JSK9</accession>
<keyword evidence="3" id="KW-1185">Reference proteome</keyword>
<feature type="compositionally biased region" description="Low complexity" evidence="1">
    <location>
        <begin position="291"/>
        <end position="310"/>
    </location>
</feature>
<evidence type="ECO:0000313" key="4">
    <source>
        <dbReference type="RefSeq" id="XP_021845063.1"/>
    </source>
</evidence>
<dbReference type="KEGG" id="soe:110784932"/>
<dbReference type="OrthoDB" id="1886670at2759"/>
<dbReference type="AlphaFoldDB" id="A0A9R0JSK9"/>
<dbReference type="InterPro" id="IPR032710">
    <property type="entry name" value="NTF2-like_dom_sf"/>
</dbReference>
<dbReference type="Proteomes" id="UP000813463">
    <property type="component" value="Chromosome 6"/>
</dbReference>
<reference evidence="4" key="2">
    <citation type="submission" date="2025-08" db="UniProtKB">
        <authorList>
            <consortium name="RefSeq"/>
        </authorList>
    </citation>
    <scope>IDENTIFICATION</scope>
    <source>
        <tissue evidence="4">Leaf</tissue>
    </source>
</reference>
<dbReference type="PANTHER" id="PTHR33698:SF1">
    <property type="entry name" value="NUCLEAR TRANSPORT FACTOR 2 (NTF2) FAMILY PROTEIN"/>
    <property type="match status" value="1"/>
</dbReference>
<dbReference type="GeneID" id="110784932"/>
<dbReference type="RefSeq" id="XP_021845063.1">
    <property type="nucleotide sequence ID" value="XM_021989371.2"/>
</dbReference>
<name>A0A9R0JSK9_SPIOL</name>
<keyword evidence="2" id="KW-0812">Transmembrane</keyword>
<sequence length="332" mass="37482">MAFASVYPCKSTPHVSHFTLTSLTYVGSPTCRRNLHIPKAMKLIPESIHQTWNLRKSISHQRKLEINPPLAAMDSDTSYQIHSLADVVNKFYKCINDNDRKALEDLISSDCRLEDSAFPYIIHKKKEVISLLVQLADSMGENVQFKLGTVCQGEELIASVNWHLEWKEDQIPFSKGCSTFQCSNEGDRLVIRKIQNITESPVKPGVLTMALLKMVRSLFDEFPKPAKWFLKSPHIILQAVLNIYGLFLSPIVNPILTVYITLCKIMARTLGSVMSFLHLISRFFNNNSTSTDIDTKSSSTNIDKTSPPTDTDNDDTSVMETEEEPNTLPEQT</sequence>
<protein>
    <recommendedName>
        <fullName evidence="5">SnoaL-like domain-containing protein</fullName>
    </recommendedName>
</protein>
<proteinExistence type="predicted"/>
<feature type="transmembrane region" description="Helical" evidence="2">
    <location>
        <begin position="235"/>
        <end position="252"/>
    </location>
</feature>
<reference evidence="3" key="1">
    <citation type="journal article" date="2021" name="Nat. Commun.">
        <title>Genomic analyses provide insights into spinach domestication and the genetic basis of agronomic traits.</title>
        <authorList>
            <person name="Cai X."/>
            <person name="Sun X."/>
            <person name="Xu C."/>
            <person name="Sun H."/>
            <person name="Wang X."/>
            <person name="Ge C."/>
            <person name="Zhang Z."/>
            <person name="Wang Q."/>
            <person name="Fei Z."/>
            <person name="Jiao C."/>
            <person name="Wang Q."/>
        </authorList>
    </citation>
    <scope>NUCLEOTIDE SEQUENCE [LARGE SCALE GENOMIC DNA]</scope>
    <source>
        <strain evidence="3">cv. Varoflay</strain>
    </source>
</reference>
<keyword evidence="2" id="KW-1133">Transmembrane helix</keyword>
<gene>
    <name evidence="4" type="primary">LOC110784932</name>
</gene>
<dbReference type="SUPFAM" id="SSF54427">
    <property type="entry name" value="NTF2-like"/>
    <property type="match status" value="1"/>
</dbReference>
<feature type="region of interest" description="Disordered" evidence="1">
    <location>
        <begin position="291"/>
        <end position="332"/>
    </location>
</feature>
<feature type="compositionally biased region" description="Acidic residues" evidence="1">
    <location>
        <begin position="311"/>
        <end position="325"/>
    </location>
</feature>
<evidence type="ECO:0000256" key="2">
    <source>
        <dbReference type="SAM" id="Phobius"/>
    </source>
</evidence>
<evidence type="ECO:0008006" key="5">
    <source>
        <dbReference type="Google" id="ProtNLM"/>
    </source>
</evidence>
<evidence type="ECO:0000313" key="3">
    <source>
        <dbReference type="Proteomes" id="UP000813463"/>
    </source>
</evidence>
<organism evidence="3 4">
    <name type="scientific">Spinacia oleracea</name>
    <name type="common">Spinach</name>
    <dbReference type="NCBI Taxonomy" id="3562"/>
    <lineage>
        <taxon>Eukaryota</taxon>
        <taxon>Viridiplantae</taxon>
        <taxon>Streptophyta</taxon>
        <taxon>Embryophyta</taxon>
        <taxon>Tracheophyta</taxon>
        <taxon>Spermatophyta</taxon>
        <taxon>Magnoliopsida</taxon>
        <taxon>eudicotyledons</taxon>
        <taxon>Gunneridae</taxon>
        <taxon>Pentapetalae</taxon>
        <taxon>Caryophyllales</taxon>
        <taxon>Chenopodiaceae</taxon>
        <taxon>Chenopodioideae</taxon>
        <taxon>Anserineae</taxon>
        <taxon>Spinacia</taxon>
    </lineage>
</organism>